<dbReference type="Gene3D" id="3.30.565.10">
    <property type="entry name" value="Histidine kinase-like ATPase, C-terminal domain"/>
    <property type="match status" value="1"/>
</dbReference>
<dbReference type="InterPro" id="IPR036890">
    <property type="entry name" value="HATPase_C_sf"/>
</dbReference>
<name>A0A0F9NQT3_9ZZZZ</name>
<gene>
    <name evidence="1" type="ORF">LCGC14_1230780</name>
</gene>
<evidence type="ECO:0000313" key="1">
    <source>
        <dbReference type="EMBL" id="KKM91215.1"/>
    </source>
</evidence>
<accession>A0A0F9NQT3</accession>
<dbReference type="AlphaFoldDB" id="A0A0F9NQT3"/>
<reference evidence="1" key="1">
    <citation type="journal article" date="2015" name="Nature">
        <title>Complex archaea that bridge the gap between prokaryotes and eukaryotes.</title>
        <authorList>
            <person name="Spang A."/>
            <person name="Saw J.H."/>
            <person name="Jorgensen S.L."/>
            <person name="Zaremba-Niedzwiedzka K."/>
            <person name="Martijn J."/>
            <person name="Lind A.E."/>
            <person name="van Eijk R."/>
            <person name="Schleper C."/>
            <person name="Guy L."/>
            <person name="Ettema T.J."/>
        </authorList>
    </citation>
    <scope>NUCLEOTIDE SEQUENCE</scope>
</reference>
<organism evidence="1">
    <name type="scientific">marine sediment metagenome</name>
    <dbReference type="NCBI Taxonomy" id="412755"/>
    <lineage>
        <taxon>unclassified sequences</taxon>
        <taxon>metagenomes</taxon>
        <taxon>ecological metagenomes</taxon>
    </lineage>
</organism>
<dbReference type="GO" id="GO:0003676">
    <property type="term" value="F:nucleic acid binding"/>
    <property type="evidence" value="ECO:0007669"/>
    <property type="project" value="InterPro"/>
</dbReference>
<dbReference type="InterPro" id="IPR011856">
    <property type="entry name" value="tRNA_endonuc-like_dom_sf"/>
</dbReference>
<dbReference type="SUPFAM" id="SSF55874">
    <property type="entry name" value="ATPase domain of HSP90 chaperone/DNA topoisomerase II/histidine kinase"/>
    <property type="match status" value="1"/>
</dbReference>
<dbReference type="EMBL" id="LAZR01006567">
    <property type="protein sequence ID" value="KKM91215.1"/>
    <property type="molecule type" value="Genomic_DNA"/>
</dbReference>
<evidence type="ECO:0008006" key="2">
    <source>
        <dbReference type="Google" id="ProtNLM"/>
    </source>
</evidence>
<sequence>MKNGDFPIDVDFGAGFMGMVWEGIGRQNMHFGQTISELVDNSISAVPKDQYGTPTAFRVEIIIANHGDEIEVLIADQSCGIEAKDLSSCVLSLGGSGPVGGVLNEHGYGLKNAICSMTRGNKMPFRIETSPKHVAKDNQIFFVDGPFHMGMKVDTAQGWSENDLTNTLDQHSSIGTRIYVSTTMDHVRTVYPSGKSFASYMDRIGEFLGIRYRGLLEHHKSNRILLKWIDKDDIKSKKIIPIEIPYCGEVTERHFDIEGEKIIYRFGRLNESKPKDTGMGWPYELMLSYQCNQRTQGVDIVCKGIVLKSGVFTEIFDRSKHNKYNEFCGEIILPDSFSTIVNKTDITTDHPGWVRLCEILSSDIDAYTIKRDTNAIRESLIRQQLIKILTGHNPGAKVQIEKSIGGVEIDISVRNPDGTIYIMELKAGNAEPKDIGQLLLYAYCIRASDGKIPERCILVASGFNSSVEQIAKTLSEKCDINIELLKREEAIGE</sequence>
<protein>
    <recommendedName>
        <fullName evidence="2">DUF91 domain-containing protein</fullName>
    </recommendedName>
</protein>
<dbReference type="Gene3D" id="3.40.1350.10">
    <property type="match status" value="1"/>
</dbReference>
<proteinExistence type="predicted"/>
<comment type="caution">
    <text evidence="1">The sequence shown here is derived from an EMBL/GenBank/DDBJ whole genome shotgun (WGS) entry which is preliminary data.</text>
</comment>